<feature type="signal peptide" evidence="2">
    <location>
        <begin position="1"/>
        <end position="23"/>
    </location>
</feature>
<dbReference type="Proteomes" id="UP000030993">
    <property type="component" value="Unassembled WGS sequence"/>
</dbReference>
<dbReference type="InterPro" id="IPR050570">
    <property type="entry name" value="Cell_wall_metabolism_enzyme"/>
</dbReference>
<feature type="chain" id="PRO_5038762251" evidence="2">
    <location>
        <begin position="24"/>
        <end position="152"/>
    </location>
</feature>
<keyword evidence="1 2" id="KW-0732">Signal</keyword>
<dbReference type="Pfam" id="PF01551">
    <property type="entry name" value="Peptidase_M23"/>
    <property type="match status" value="1"/>
</dbReference>
<evidence type="ECO:0000256" key="2">
    <source>
        <dbReference type="SAM" id="SignalP"/>
    </source>
</evidence>
<dbReference type="SUPFAM" id="SSF51261">
    <property type="entry name" value="Duplicated hybrid motif"/>
    <property type="match status" value="1"/>
</dbReference>
<proteinExistence type="predicted"/>
<evidence type="ECO:0000313" key="4">
    <source>
        <dbReference type="EMBL" id="KHM52795.1"/>
    </source>
</evidence>
<feature type="domain" description="M23ase beta-sheet core" evidence="3">
    <location>
        <begin position="45"/>
        <end position="134"/>
    </location>
</feature>
<accession>A0A0B2JWX1</accession>
<sequence>MKKITIFLLSLLFFISLFTGTVAATSLPVSSPFGWRIHPNTGEWKFHTGVDLAYDYGTAIPSVFDGIVLACGDFSDGYGNQVVVYHPQIDSYTRYAHCMSIAVDYGAAVQQGQVIAYVGSTGISTGPHVHIEYIVSDGNGGYMYTDPMILWQ</sequence>
<dbReference type="EMBL" id="JSCE01000054">
    <property type="protein sequence ID" value="KHM52795.1"/>
    <property type="molecule type" value="Genomic_DNA"/>
</dbReference>
<dbReference type="PANTHER" id="PTHR21666">
    <property type="entry name" value="PEPTIDASE-RELATED"/>
    <property type="match status" value="1"/>
</dbReference>
<dbReference type="PANTHER" id="PTHR21666:SF289">
    <property type="entry name" value="L-ALA--D-GLU ENDOPEPTIDASE"/>
    <property type="match status" value="1"/>
</dbReference>
<protein>
    <submittedName>
        <fullName evidence="4">Peptidase M23</fullName>
    </submittedName>
</protein>
<dbReference type="GO" id="GO:0004222">
    <property type="term" value="F:metalloendopeptidase activity"/>
    <property type="evidence" value="ECO:0007669"/>
    <property type="project" value="TreeGrafter"/>
</dbReference>
<keyword evidence="5" id="KW-1185">Reference proteome</keyword>
<evidence type="ECO:0000256" key="1">
    <source>
        <dbReference type="ARBA" id="ARBA00022729"/>
    </source>
</evidence>
<dbReference type="Gene3D" id="2.70.70.10">
    <property type="entry name" value="Glucose Permease (Domain IIA)"/>
    <property type="match status" value="1"/>
</dbReference>
<dbReference type="InterPro" id="IPR011055">
    <property type="entry name" value="Dup_hybrid_motif"/>
</dbReference>
<reference evidence="4 5" key="1">
    <citation type="journal article" date="2013" name="PLoS ONE">
        <title>Identification and characterization of three novel lipases belonging to families II and V from Anaerovibrio lipolyticus 5ST.</title>
        <authorList>
            <person name="Prive F."/>
            <person name="Kaderbhai N.N."/>
            <person name="Girdwood S."/>
            <person name="Worgan H.J."/>
            <person name="Pinloche E."/>
            <person name="Scollan N.D."/>
            <person name="Huws S.A."/>
            <person name="Newbold C.J."/>
        </authorList>
    </citation>
    <scope>NUCLEOTIDE SEQUENCE [LARGE SCALE GENOMIC DNA]</scope>
    <source>
        <strain evidence="4 5">5S</strain>
    </source>
</reference>
<dbReference type="AlphaFoldDB" id="A0A0B2JWX1"/>
<evidence type="ECO:0000259" key="3">
    <source>
        <dbReference type="Pfam" id="PF01551"/>
    </source>
</evidence>
<dbReference type="CDD" id="cd12797">
    <property type="entry name" value="M23_peptidase"/>
    <property type="match status" value="1"/>
</dbReference>
<organism evidence="4 5">
    <name type="scientific">Anaerovibrio lipolyticus</name>
    <dbReference type="NCBI Taxonomy" id="82374"/>
    <lineage>
        <taxon>Bacteria</taxon>
        <taxon>Bacillati</taxon>
        <taxon>Bacillota</taxon>
        <taxon>Negativicutes</taxon>
        <taxon>Selenomonadales</taxon>
        <taxon>Selenomonadaceae</taxon>
        <taxon>Anaerovibrio</taxon>
    </lineage>
</organism>
<dbReference type="InterPro" id="IPR016047">
    <property type="entry name" value="M23ase_b-sheet_dom"/>
</dbReference>
<name>A0A0B2JWX1_9FIRM</name>
<dbReference type="STRING" id="82374.NZ47_02810"/>
<gene>
    <name evidence="4" type="ORF">NZ47_02810</name>
</gene>
<evidence type="ECO:0000313" key="5">
    <source>
        <dbReference type="Proteomes" id="UP000030993"/>
    </source>
</evidence>
<comment type="caution">
    <text evidence="4">The sequence shown here is derived from an EMBL/GenBank/DDBJ whole genome shotgun (WGS) entry which is preliminary data.</text>
</comment>